<dbReference type="Proteomes" id="UP001180020">
    <property type="component" value="Unassembled WGS sequence"/>
</dbReference>
<evidence type="ECO:0000313" key="1">
    <source>
        <dbReference type="EMBL" id="KAK1304312.1"/>
    </source>
</evidence>
<accession>A0AAV9DWA3</accession>
<comment type="caution">
    <text evidence="1">The sequence shown here is derived from an EMBL/GenBank/DDBJ whole genome shotgun (WGS) entry which is preliminary data.</text>
</comment>
<keyword evidence="2" id="KW-1185">Reference proteome</keyword>
<gene>
    <name evidence="1" type="ORF">QJS10_CPB11g01132</name>
</gene>
<proteinExistence type="predicted"/>
<sequence>MISIDHRRTPVFEQLHRCRTPQVQAPPPFTSPIFDPPFSCPSIVVGLPIFEPLRQNLHRHVSSPPWSRNSPSIVAENPRHHLYRLLSLRAPTFSDRSPARRWFSLRPPLTRSSPKISRNITTNEMANMIPL</sequence>
<protein>
    <submittedName>
        <fullName evidence="1">Uncharacterized protein</fullName>
    </submittedName>
</protein>
<organism evidence="1 2">
    <name type="scientific">Acorus calamus</name>
    <name type="common">Sweet flag</name>
    <dbReference type="NCBI Taxonomy" id="4465"/>
    <lineage>
        <taxon>Eukaryota</taxon>
        <taxon>Viridiplantae</taxon>
        <taxon>Streptophyta</taxon>
        <taxon>Embryophyta</taxon>
        <taxon>Tracheophyta</taxon>
        <taxon>Spermatophyta</taxon>
        <taxon>Magnoliopsida</taxon>
        <taxon>Liliopsida</taxon>
        <taxon>Acoraceae</taxon>
        <taxon>Acorus</taxon>
    </lineage>
</organism>
<dbReference type="EMBL" id="JAUJYO010000011">
    <property type="protein sequence ID" value="KAK1304312.1"/>
    <property type="molecule type" value="Genomic_DNA"/>
</dbReference>
<reference evidence="1" key="1">
    <citation type="journal article" date="2023" name="Nat. Commun.">
        <title>Diploid and tetraploid genomes of Acorus and the evolution of monocots.</title>
        <authorList>
            <person name="Ma L."/>
            <person name="Liu K.W."/>
            <person name="Li Z."/>
            <person name="Hsiao Y.Y."/>
            <person name="Qi Y."/>
            <person name="Fu T."/>
            <person name="Tang G.D."/>
            <person name="Zhang D."/>
            <person name="Sun W.H."/>
            <person name="Liu D.K."/>
            <person name="Li Y."/>
            <person name="Chen G.Z."/>
            <person name="Liu X.D."/>
            <person name="Liao X.Y."/>
            <person name="Jiang Y.T."/>
            <person name="Yu X."/>
            <person name="Hao Y."/>
            <person name="Huang J."/>
            <person name="Zhao X.W."/>
            <person name="Ke S."/>
            <person name="Chen Y.Y."/>
            <person name="Wu W.L."/>
            <person name="Hsu J.L."/>
            <person name="Lin Y.F."/>
            <person name="Huang M.D."/>
            <person name="Li C.Y."/>
            <person name="Huang L."/>
            <person name="Wang Z.W."/>
            <person name="Zhao X."/>
            <person name="Zhong W.Y."/>
            <person name="Peng D.H."/>
            <person name="Ahmad S."/>
            <person name="Lan S."/>
            <person name="Zhang J.S."/>
            <person name="Tsai W.C."/>
            <person name="Van de Peer Y."/>
            <person name="Liu Z.J."/>
        </authorList>
    </citation>
    <scope>NUCLEOTIDE SEQUENCE</scope>
    <source>
        <strain evidence="1">CP</strain>
    </source>
</reference>
<evidence type="ECO:0000313" key="2">
    <source>
        <dbReference type="Proteomes" id="UP001180020"/>
    </source>
</evidence>
<dbReference type="AlphaFoldDB" id="A0AAV9DWA3"/>
<name>A0AAV9DWA3_ACOCL</name>
<reference evidence="1" key="2">
    <citation type="submission" date="2023-06" db="EMBL/GenBank/DDBJ databases">
        <authorList>
            <person name="Ma L."/>
            <person name="Liu K.-W."/>
            <person name="Li Z."/>
            <person name="Hsiao Y.-Y."/>
            <person name="Qi Y."/>
            <person name="Fu T."/>
            <person name="Tang G."/>
            <person name="Zhang D."/>
            <person name="Sun W.-H."/>
            <person name="Liu D.-K."/>
            <person name="Li Y."/>
            <person name="Chen G.-Z."/>
            <person name="Liu X.-D."/>
            <person name="Liao X.-Y."/>
            <person name="Jiang Y.-T."/>
            <person name="Yu X."/>
            <person name="Hao Y."/>
            <person name="Huang J."/>
            <person name="Zhao X.-W."/>
            <person name="Ke S."/>
            <person name="Chen Y.-Y."/>
            <person name="Wu W.-L."/>
            <person name="Hsu J.-L."/>
            <person name="Lin Y.-F."/>
            <person name="Huang M.-D."/>
            <person name="Li C.-Y."/>
            <person name="Huang L."/>
            <person name="Wang Z.-W."/>
            <person name="Zhao X."/>
            <person name="Zhong W.-Y."/>
            <person name="Peng D.-H."/>
            <person name="Ahmad S."/>
            <person name="Lan S."/>
            <person name="Zhang J.-S."/>
            <person name="Tsai W.-C."/>
            <person name="Van De Peer Y."/>
            <person name="Liu Z.-J."/>
        </authorList>
    </citation>
    <scope>NUCLEOTIDE SEQUENCE</scope>
    <source>
        <strain evidence="1">CP</strain>
        <tissue evidence="1">Leaves</tissue>
    </source>
</reference>